<dbReference type="PANTHER" id="PTHR47529:SF1">
    <property type="entry name" value="PERIPLASMIC CHAPERONE PPID"/>
    <property type="match status" value="1"/>
</dbReference>
<proteinExistence type="inferred from homology"/>
<dbReference type="GO" id="GO:0005886">
    <property type="term" value="C:plasma membrane"/>
    <property type="evidence" value="ECO:0007669"/>
    <property type="project" value="UniProtKB-SubCell"/>
</dbReference>
<feature type="domain" description="PpiC" evidence="9">
    <location>
        <begin position="245"/>
        <end position="363"/>
    </location>
</feature>
<dbReference type="PANTHER" id="PTHR47529">
    <property type="entry name" value="PEPTIDYL-PROLYL CIS-TRANS ISOMERASE D"/>
    <property type="match status" value="1"/>
</dbReference>
<keyword evidence="2" id="KW-1003">Cell membrane</keyword>
<keyword evidence="10" id="KW-0413">Isomerase</keyword>
<evidence type="ECO:0000256" key="8">
    <source>
        <dbReference type="SAM" id="Phobius"/>
    </source>
</evidence>
<reference evidence="10" key="2">
    <citation type="submission" date="2020-09" db="EMBL/GenBank/DDBJ databases">
        <authorList>
            <person name="Sun Q."/>
            <person name="Zhou Y."/>
        </authorList>
    </citation>
    <scope>NUCLEOTIDE SEQUENCE</scope>
    <source>
        <strain evidence="10">CGMCC 1.15762</strain>
    </source>
</reference>
<protein>
    <submittedName>
        <fullName evidence="10">Peptidyl-prolyl cis-trans isomerase</fullName>
    </submittedName>
</protein>
<dbReference type="Gene3D" id="1.10.4030.10">
    <property type="entry name" value="Porin chaperone SurA, peptide-binding domain"/>
    <property type="match status" value="1"/>
</dbReference>
<dbReference type="Pfam" id="PF13624">
    <property type="entry name" value="SurA_N_3"/>
    <property type="match status" value="1"/>
</dbReference>
<evidence type="ECO:0000256" key="6">
    <source>
        <dbReference type="ARBA" id="ARBA00023186"/>
    </source>
</evidence>
<comment type="similarity">
    <text evidence="7">Belongs to the PpiD chaperone family.</text>
</comment>
<evidence type="ECO:0000256" key="1">
    <source>
        <dbReference type="ARBA" id="ARBA00004401"/>
    </source>
</evidence>
<evidence type="ECO:0000256" key="4">
    <source>
        <dbReference type="ARBA" id="ARBA00022989"/>
    </source>
</evidence>
<dbReference type="SUPFAM" id="SSF54534">
    <property type="entry name" value="FKBP-like"/>
    <property type="match status" value="1"/>
</dbReference>
<dbReference type="GO" id="GO:0003755">
    <property type="term" value="F:peptidyl-prolyl cis-trans isomerase activity"/>
    <property type="evidence" value="ECO:0007669"/>
    <property type="project" value="InterPro"/>
</dbReference>
<reference evidence="10" key="1">
    <citation type="journal article" date="2014" name="Int. J. Syst. Evol. Microbiol.">
        <title>Complete genome sequence of Corynebacterium casei LMG S-19264T (=DSM 44701T), isolated from a smear-ripened cheese.</title>
        <authorList>
            <consortium name="US DOE Joint Genome Institute (JGI-PGF)"/>
            <person name="Walter F."/>
            <person name="Albersmeier A."/>
            <person name="Kalinowski J."/>
            <person name="Ruckert C."/>
        </authorList>
    </citation>
    <scope>NUCLEOTIDE SEQUENCE</scope>
    <source>
        <strain evidence="10">CGMCC 1.15762</strain>
    </source>
</reference>
<evidence type="ECO:0000256" key="7">
    <source>
        <dbReference type="ARBA" id="ARBA00038408"/>
    </source>
</evidence>
<dbReference type="InterPro" id="IPR027304">
    <property type="entry name" value="Trigger_fact/SurA_dom_sf"/>
</dbReference>
<evidence type="ECO:0000313" key="10">
    <source>
        <dbReference type="EMBL" id="GGG58259.1"/>
    </source>
</evidence>
<dbReference type="Pfam" id="PF13145">
    <property type="entry name" value="Rotamase_2"/>
    <property type="match status" value="1"/>
</dbReference>
<evidence type="ECO:0000313" key="11">
    <source>
        <dbReference type="Proteomes" id="UP000617145"/>
    </source>
</evidence>
<dbReference type="InterPro" id="IPR052029">
    <property type="entry name" value="PpiD_chaperone"/>
</dbReference>
<evidence type="ECO:0000256" key="2">
    <source>
        <dbReference type="ARBA" id="ARBA00022475"/>
    </source>
</evidence>
<evidence type="ECO:0000256" key="3">
    <source>
        <dbReference type="ARBA" id="ARBA00022692"/>
    </source>
</evidence>
<evidence type="ECO:0000259" key="9">
    <source>
        <dbReference type="Pfam" id="PF13145"/>
    </source>
</evidence>
<organism evidence="10 11">
    <name type="scientific">Salipiger pallidus</name>
    <dbReference type="NCBI Taxonomy" id="1775170"/>
    <lineage>
        <taxon>Bacteria</taxon>
        <taxon>Pseudomonadati</taxon>
        <taxon>Pseudomonadota</taxon>
        <taxon>Alphaproteobacteria</taxon>
        <taxon>Rhodobacterales</taxon>
        <taxon>Roseobacteraceae</taxon>
        <taxon>Salipiger</taxon>
    </lineage>
</organism>
<keyword evidence="4 8" id="KW-1133">Transmembrane helix</keyword>
<name>A0A8J3EEC2_9RHOB</name>
<accession>A0A8J3EEC2</accession>
<dbReference type="Proteomes" id="UP000617145">
    <property type="component" value="Unassembled WGS sequence"/>
</dbReference>
<dbReference type="InterPro" id="IPR000297">
    <property type="entry name" value="PPIase_PpiC"/>
</dbReference>
<keyword evidence="11" id="KW-1185">Reference proteome</keyword>
<comment type="subcellular location">
    <subcellularLocation>
        <location evidence="1">Cell membrane</location>
        <topology evidence="1">Single-pass type II membrane protein</topology>
    </subcellularLocation>
</comment>
<feature type="transmembrane region" description="Helical" evidence="8">
    <location>
        <begin position="12"/>
        <end position="32"/>
    </location>
</feature>
<gene>
    <name evidence="10" type="primary">ybaU</name>
    <name evidence="10" type="ORF">GCM10011415_00040</name>
</gene>
<keyword evidence="5 8" id="KW-0472">Membrane</keyword>
<dbReference type="AlphaFoldDB" id="A0A8J3EEC2"/>
<dbReference type="EMBL" id="BMJV01000001">
    <property type="protein sequence ID" value="GGG58259.1"/>
    <property type="molecule type" value="Genomic_DNA"/>
</dbReference>
<keyword evidence="6" id="KW-0143">Chaperone</keyword>
<dbReference type="SUPFAM" id="SSF109998">
    <property type="entry name" value="Triger factor/SurA peptide-binding domain-like"/>
    <property type="match status" value="1"/>
</dbReference>
<keyword evidence="3 8" id="KW-0812">Transmembrane</keyword>
<dbReference type="RefSeq" id="WP_188787590.1">
    <property type="nucleotide sequence ID" value="NZ_BMJV01000001.1"/>
</dbReference>
<sequence>MARGKNGITKYLVWGVLIASFLGFGAFGTVNFSGGVTELGHVGDTRITANDYARALQSEMRAFEAQSGQPMTLEQARQFGLTDQVLAQVVTNAALDDETARLGLSVGDERVAAELRDIQAFQGSDGSFDRTAYSYALQNAGLDEAEFEESVRRDSARSLLQAAVLAGTTLPDTYMDTLVSYVAEERSFTFAEIGPDALTTEIGEPSDEDLQATYESNQDAFTLPETKAITYAWITPDMIVDTVEVSEDALRAAYEERRGEFNLPERRLVERLIFSNEETAQSAADRIASGEADFETIVEERGLQLMDTDMGDVDQGALGDAGEAVFAAEVDDVVGPAPSPLGPALYRVNGVLAEQITSFEEAEGDLRDSLVLDRARRVIADMTMDVDDELAGGATLEELAQDTEMQLGQIDWTDTSDEDIAAYESFRSAAAAVAEGDYPTVEDLGDGGIFALRLDELRGPAPEPFDAVEDEVRTLWEQQQITDALVAQGNSIAEQLAGGQTFVELGLEPIEEAGLTRNAQIDGVPAAVLEAAFDLEPGQARSIPGDGGALVVRLDEITEADLGDEQLAGLVDQLRDSAASSVNQDLYGMLASDIQTRAGVTVDQSAVNAVLTNIR</sequence>
<evidence type="ECO:0000256" key="5">
    <source>
        <dbReference type="ARBA" id="ARBA00023136"/>
    </source>
</evidence>
<comment type="caution">
    <text evidence="10">The sequence shown here is derived from an EMBL/GenBank/DDBJ whole genome shotgun (WGS) entry which is preliminary data.</text>
</comment>